<reference evidence="3 4" key="1">
    <citation type="submission" date="2024-07" db="EMBL/GenBank/DDBJ databases">
        <title>Section-level genome sequencing and comparative genomics of Aspergillus sections Usti and Cavernicolus.</title>
        <authorList>
            <consortium name="Lawrence Berkeley National Laboratory"/>
            <person name="Nybo J.L."/>
            <person name="Vesth T.C."/>
            <person name="Theobald S."/>
            <person name="Frisvad J.C."/>
            <person name="Larsen T.O."/>
            <person name="Kjaerboelling I."/>
            <person name="Rothschild-Mancinelli K."/>
            <person name="Lyhne E.K."/>
            <person name="Kogle M.E."/>
            <person name="Barry K."/>
            <person name="Clum A."/>
            <person name="Na H."/>
            <person name="Ledsgaard L."/>
            <person name="Lin J."/>
            <person name="Lipzen A."/>
            <person name="Kuo A."/>
            <person name="Riley R."/>
            <person name="Mondo S."/>
            <person name="Labutti K."/>
            <person name="Haridas S."/>
            <person name="Pangalinan J."/>
            <person name="Salamov A.A."/>
            <person name="Simmons B.A."/>
            <person name="Magnuson J.K."/>
            <person name="Chen J."/>
            <person name="Drula E."/>
            <person name="Henrissat B."/>
            <person name="Wiebenga A."/>
            <person name="Lubbers R.J."/>
            <person name="Gomes A.C."/>
            <person name="Makela M.R."/>
            <person name="Stajich J."/>
            <person name="Grigoriev I.V."/>
            <person name="Mortensen U.H."/>
            <person name="De Vries R.P."/>
            <person name="Baker S.E."/>
            <person name="Andersen M.R."/>
        </authorList>
    </citation>
    <scope>NUCLEOTIDE SEQUENCE [LARGE SCALE GENOMIC DNA]</scope>
    <source>
        <strain evidence="3 4">CBS 588.65</strain>
    </source>
</reference>
<evidence type="ECO:0000313" key="3">
    <source>
        <dbReference type="EMBL" id="KAL2807778.1"/>
    </source>
</evidence>
<dbReference type="EMBL" id="JBFXLT010000131">
    <property type="protein sequence ID" value="KAL2807778.1"/>
    <property type="molecule type" value="Genomic_DNA"/>
</dbReference>
<comment type="caution">
    <text evidence="3">The sequence shown here is derived from an EMBL/GenBank/DDBJ whole genome shotgun (WGS) entry which is preliminary data.</text>
</comment>
<sequence length="55" mass="6203">MTKRPRIACPLKHCLKAFSDSRGLRKHYTKAHLPLLKEECSLPIFPPSPCTASNI</sequence>
<protein>
    <recommendedName>
        <fullName evidence="2">C2H2-type domain-containing protein</fullName>
    </recommendedName>
</protein>
<dbReference type="Gene3D" id="3.30.160.60">
    <property type="entry name" value="Classic Zinc Finger"/>
    <property type="match status" value="1"/>
</dbReference>
<dbReference type="Proteomes" id="UP001610334">
    <property type="component" value="Unassembled WGS sequence"/>
</dbReference>
<keyword evidence="4" id="KW-1185">Reference proteome</keyword>
<keyword evidence="1" id="KW-0479">Metal-binding</keyword>
<evidence type="ECO:0000259" key="2">
    <source>
        <dbReference type="PROSITE" id="PS50157"/>
    </source>
</evidence>
<feature type="domain" description="C2H2-type" evidence="2">
    <location>
        <begin position="7"/>
        <end position="32"/>
    </location>
</feature>
<keyword evidence="1" id="KW-0863">Zinc-finger</keyword>
<dbReference type="InterPro" id="IPR013087">
    <property type="entry name" value="Znf_C2H2_type"/>
</dbReference>
<keyword evidence="1" id="KW-0862">Zinc</keyword>
<dbReference type="PROSITE" id="PS50157">
    <property type="entry name" value="ZINC_FINGER_C2H2_2"/>
    <property type="match status" value="1"/>
</dbReference>
<evidence type="ECO:0000256" key="1">
    <source>
        <dbReference type="PROSITE-ProRule" id="PRU00042"/>
    </source>
</evidence>
<dbReference type="PROSITE" id="PS00028">
    <property type="entry name" value="ZINC_FINGER_C2H2_1"/>
    <property type="match status" value="1"/>
</dbReference>
<organism evidence="3 4">
    <name type="scientific">Aspergillus granulosus</name>
    <dbReference type="NCBI Taxonomy" id="176169"/>
    <lineage>
        <taxon>Eukaryota</taxon>
        <taxon>Fungi</taxon>
        <taxon>Dikarya</taxon>
        <taxon>Ascomycota</taxon>
        <taxon>Pezizomycotina</taxon>
        <taxon>Eurotiomycetes</taxon>
        <taxon>Eurotiomycetidae</taxon>
        <taxon>Eurotiales</taxon>
        <taxon>Aspergillaceae</taxon>
        <taxon>Aspergillus</taxon>
        <taxon>Aspergillus subgen. Nidulantes</taxon>
    </lineage>
</organism>
<gene>
    <name evidence="3" type="ORF">BJX63DRAFT_411274</name>
</gene>
<proteinExistence type="predicted"/>
<accession>A0ABR4GYX2</accession>
<evidence type="ECO:0000313" key="4">
    <source>
        <dbReference type="Proteomes" id="UP001610334"/>
    </source>
</evidence>
<name>A0ABR4GYX2_9EURO</name>